<gene>
    <name evidence="1" type="ORF">OE88DRAFT_1808443</name>
</gene>
<evidence type="ECO:0008006" key="3">
    <source>
        <dbReference type="Google" id="ProtNLM"/>
    </source>
</evidence>
<accession>A0A5C3N448</accession>
<reference evidence="1 2" key="1">
    <citation type="journal article" date="2019" name="Nat. Ecol. Evol.">
        <title>Megaphylogeny resolves global patterns of mushroom evolution.</title>
        <authorList>
            <person name="Varga T."/>
            <person name="Krizsan K."/>
            <person name="Foldi C."/>
            <person name="Dima B."/>
            <person name="Sanchez-Garcia M."/>
            <person name="Sanchez-Ramirez S."/>
            <person name="Szollosi G.J."/>
            <person name="Szarkandi J.G."/>
            <person name="Papp V."/>
            <person name="Albert L."/>
            <person name="Andreopoulos W."/>
            <person name="Angelini C."/>
            <person name="Antonin V."/>
            <person name="Barry K.W."/>
            <person name="Bougher N.L."/>
            <person name="Buchanan P."/>
            <person name="Buyck B."/>
            <person name="Bense V."/>
            <person name="Catcheside P."/>
            <person name="Chovatia M."/>
            <person name="Cooper J."/>
            <person name="Damon W."/>
            <person name="Desjardin D."/>
            <person name="Finy P."/>
            <person name="Geml J."/>
            <person name="Haridas S."/>
            <person name="Hughes K."/>
            <person name="Justo A."/>
            <person name="Karasinski D."/>
            <person name="Kautmanova I."/>
            <person name="Kiss B."/>
            <person name="Kocsube S."/>
            <person name="Kotiranta H."/>
            <person name="LaButti K.M."/>
            <person name="Lechner B.E."/>
            <person name="Liimatainen K."/>
            <person name="Lipzen A."/>
            <person name="Lukacs Z."/>
            <person name="Mihaltcheva S."/>
            <person name="Morgado L.N."/>
            <person name="Niskanen T."/>
            <person name="Noordeloos M.E."/>
            <person name="Ohm R.A."/>
            <person name="Ortiz-Santana B."/>
            <person name="Ovrebo C."/>
            <person name="Racz N."/>
            <person name="Riley R."/>
            <person name="Savchenko A."/>
            <person name="Shiryaev A."/>
            <person name="Soop K."/>
            <person name="Spirin V."/>
            <person name="Szebenyi C."/>
            <person name="Tomsovsky M."/>
            <person name="Tulloss R.E."/>
            <person name="Uehling J."/>
            <person name="Grigoriev I.V."/>
            <person name="Vagvolgyi C."/>
            <person name="Papp T."/>
            <person name="Martin F.M."/>
            <person name="Miettinen O."/>
            <person name="Hibbett D.S."/>
            <person name="Nagy L.G."/>
        </authorList>
    </citation>
    <scope>NUCLEOTIDE SEQUENCE [LARGE SCALE GENOMIC DNA]</scope>
    <source>
        <strain evidence="1 2">OMC1185</strain>
    </source>
</reference>
<proteinExistence type="predicted"/>
<dbReference type="SUPFAM" id="SSF53067">
    <property type="entry name" value="Actin-like ATPase domain"/>
    <property type="match status" value="2"/>
</dbReference>
<dbReference type="Proteomes" id="UP000305948">
    <property type="component" value="Unassembled WGS sequence"/>
</dbReference>
<dbReference type="Gene3D" id="3.90.640.10">
    <property type="entry name" value="Actin, Chain A, domain 4"/>
    <property type="match status" value="1"/>
</dbReference>
<evidence type="ECO:0000313" key="1">
    <source>
        <dbReference type="EMBL" id="TFK50898.1"/>
    </source>
</evidence>
<dbReference type="AlphaFoldDB" id="A0A5C3N448"/>
<organism evidence="1 2">
    <name type="scientific">Heliocybe sulcata</name>
    <dbReference type="NCBI Taxonomy" id="5364"/>
    <lineage>
        <taxon>Eukaryota</taxon>
        <taxon>Fungi</taxon>
        <taxon>Dikarya</taxon>
        <taxon>Basidiomycota</taxon>
        <taxon>Agaricomycotina</taxon>
        <taxon>Agaricomycetes</taxon>
        <taxon>Gloeophyllales</taxon>
        <taxon>Gloeophyllaceae</taxon>
        <taxon>Heliocybe</taxon>
    </lineage>
</organism>
<dbReference type="STRING" id="5364.A0A5C3N448"/>
<sequence>MTSAQFRRPYTGASRKLVLALDVGTTYSGISYTILDPGEVPQIRTVTKFPGQNTSGADSKVPSVLYYDANGALQAIGQEAENLREDGETDENEWIRVEWFKLHLRPKNLYASDITDECIPPLPVNIAITDILADYLSFLFECAKEYIRTSHAAGDALLRSLEGSNDFVLGHPNGWGGLEEQRVRESAVQARLVPNMQAARDRIQFVTEGEASLYYCLEHGLSSDALKAGNKIMIVDAGGGTIDISSYLVKESHPVKVEEAASPDCRLQGSVFVNHRIEAFLFDKLKGSAYDDPEDIENIVRSFEKTAKRRFKSASEAVHIRFGSRADDDSDYGISKGILRLTGTEVASVFDPSVRAIVEAIQEQQSASGPIKNTLLVGGFASSEYLFNSLSRELTCHSKGMEISRPEGYTNKAVADGAVAFYLDNVVCSRVSRTTYGVKGLRKYKKKYHSRKPSGFRDASGSWMLPQAYHCLVKKNQKVRTEEELTMDFCRDWSESEFQDGSVHYQPFTIITYDGTSDCPQWTDVDSGSYHTLCTVHADISGAMPSMKPSKDNEGKRYYRFKYKLILVFGLVELKAQVAWMVNGQEERGPGTIVYLGDDKVPRASLTAL</sequence>
<name>A0A5C3N448_9AGAM</name>
<dbReference type="PANTHER" id="PTHR14187">
    <property type="entry name" value="ALPHA KINASE/ELONGATION FACTOR 2 KINASE"/>
    <property type="match status" value="1"/>
</dbReference>
<dbReference type="Gene3D" id="3.30.420.40">
    <property type="match status" value="2"/>
</dbReference>
<dbReference type="PANTHER" id="PTHR14187:SF5">
    <property type="entry name" value="HEAT SHOCK 70 KDA PROTEIN 12A"/>
    <property type="match status" value="1"/>
</dbReference>
<dbReference type="OrthoDB" id="2963168at2759"/>
<evidence type="ECO:0000313" key="2">
    <source>
        <dbReference type="Proteomes" id="UP000305948"/>
    </source>
</evidence>
<keyword evidence="2" id="KW-1185">Reference proteome</keyword>
<dbReference type="InterPro" id="IPR043129">
    <property type="entry name" value="ATPase_NBD"/>
</dbReference>
<dbReference type="CDD" id="cd10170">
    <property type="entry name" value="ASKHA_NBD_HSP70"/>
    <property type="match status" value="1"/>
</dbReference>
<protein>
    <recommendedName>
        <fullName evidence="3">Actin-like ATPase domain-containing protein</fullName>
    </recommendedName>
</protein>
<dbReference type="EMBL" id="ML213512">
    <property type="protein sequence ID" value="TFK50898.1"/>
    <property type="molecule type" value="Genomic_DNA"/>
</dbReference>